<evidence type="ECO:0000313" key="1">
    <source>
        <dbReference type="EMBL" id="ARO45392.1"/>
    </source>
</evidence>
<protein>
    <submittedName>
        <fullName evidence="1">Uncharacterized protein</fullName>
    </submittedName>
</protein>
<reference evidence="1" key="1">
    <citation type="submission" date="2016-03" db="EMBL/GenBank/DDBJ databases">
        <title>The evolution of Pseudomonas syringae pv. actinidiae in New Zealand.</title>
        <authorList>
            <person name="Taiaroa G."/>
            <person name="Poulter R.T.M."/>
            <person name="Lamont I."/>
            <person name="Stockwell P."/>
            <person name="Butler M.I."/>
        </authorList>
    </citation>
    <scope>NUCLEOTIDE SEQUENCE</scope>
    <source>
        <strain evidence="1">RT849</strain>
    </source>
</reference>
<proteinExistence type="predicted"/>
<organism evidence="1">
    <name type="scientific">Pseudomonas syringae pv. actinidiae</name>
    <dbReference type="NCBI Taxonomy" id="103796"/>
    <lineage>
        <taxon>Bacteria</taxon>
        <taxon>Pseudomonadati</taxon>
        <taxon>Pseudomonadota</taxon>
        <taxon>Gammaproteobacteria</taxon>
        <taxon>Pseudomonadales</taxon>
        <taxon>Pseudomonadaceae</taxon>
        <taxon>Pseudomonas</taxon>
        <taxon>Pseudomonas syringae</taxon>
    </lineage>
</organism>
<accession>A0A2P0QG52</accession>
<dbReference type="EMBL" id="KX009065">
    <property type="protein sequence ID" value="ARO45392.1"/>
    <property type="molecule type" value="Genomic_DNA"/>
</dbReference>
<name>A0A2P0QG52_PSESF</name>
<dbReference type="AlphaFoldDB" id="A0A2P0QG52"/>
<sequence>MQAMAIVRVSIPSLTDALAFITDFLPFQQFLKFQSSSGLEGSPIT</sequence>